<dbReference type="Gene3D" id="3.20.20.100">
    <property type="entry name" value="NADP-dependent oxidoreductase domain"/>
    <property type="match status" value="1"/>
</dbReference>
<dbReference type="RefSeq" id="WP_284376301.1">
    <property type="nucleotide sequence ID" value="NZ_BSNN01000002.1"/>
</dbReference>
<dbReference type="Pfam" id="PF00248">
    <property type="entry name" value="Aldo_ket_red"/>
    <property type="match status" value="1"/>
</dbReference>
<evidence type="ECO:0000313" key="4">
    <source>
        <dbReference type="Proteomes" id="UP001156694"/>
    </source>
</evidence>
<accession>A0ABQ5VTL8</accession>
<keyword evidence="4" id="KW-1185">Reference proteome</keyword>
<comment type="caution">
    <text evidence="3">The sequence shown here is derived from an EMBL/GenBank/DDBJ whole genome shotgun (WGS) entry which is preliminary data.</text>
</comment>
<dbReference type="PANTHER" id="PTHR43625:SF40">
    <property type="entry name" value="ALDO-KETO REDUCTASE YAKC [NADP(+)]"/>
    <property type="match status" value="1"/>
</dbReference>
<evidence type="ECO:0000259" key="2">
    <source>
        <dbReference type="Pfam" id="PF00248"/>
    </source>
</evidence>
<dbReference type="Proteomes" id="UP001156694">
    <property type="component" value="Unassembled WGS sequence"/>
</dbReference>
<organism evidence="3 4">
    <name type="scientific">Amylibacter marinus</name>
    <dbReference type="NCBI Taxonomy" id="1475483"/>
    <lineage>
        <taxon>Bacteria</taxon>
        <taxon>Pseudomonadati</taxon>
        <taxon>Pseudomonadota</taxon>
        <taxon>Alphaproteobacteria</taxon>
        <taxon>Rhodobacterales</taxon>
        <taxon>Paracoccaceae</taxon>
        <taxon>Amylibacter</taxon>
    </lineage>
</organism>
<protein>
    <submittedName>
        <fullName evidence="3">Aldo/keto reductase</fullName>
    </submittedName>
</protein>
<dbReference type="InterPro" id="IPR023210">
    <property type="entry name" value="NADP_OxRdtase_dom"/>
</dbReference>
<dbReference type="PANTHER" id="PTHR43625">
    <property type="entry name" value="AFLATOXIN B1 ALDEHYDE REDUCTASE"/>
    <property type="match status" value="1"/>
</dbReference>
<feature type="domain" description="NADP-dependent oxidoreductase" evidence="2">
    <location>
        <begin position="15"/>
        <end position="304"/>
    </location>
</feature>
<keyword evidence="1" id="KW-0560">Oxidoreductase</keyword>
<dbReference type="InterPro" id="IPR036812">
    <property type="entry name" value="NAD(P)_OxRdtase_dom_sf"/>
</dbReference>
<name>A0ABQ5VTL8_9RHOB</name>
<evidence type="ECO:0000256" key="1">
    <source>
        <dbReference type="ARBA" id="ARBA00023002"/>
    </source>
</evidence>
<dbReference type="InterPro" id="IPR050791">
    <property type="entry name" value="Aldo-Keto_reductase"/>
</dbReference>
<gene>
    <name evidence="3" type="ORF">GCM10007939_07870</name>
</gene>
<dbReference type="EMBL" id="BSNN01000002">
    <property type="protein sequence ID" value="GLQ34504.1"/>
    <property type="molecule type" value="Genomic_DNA"/>
</dbReference>
<proteinExistence type="predicted"/>
<sequence>MQYRTLGANGPQVSAIGFGAMSIIGFFGPTDDKTTHACLSAARDGGITFIDTAELYGGGRSEELIGQFLKTSPHAFHIASKAGIRVKPQRRFDNSKRYLTEALEGSLRRLGVDHIDLYYIHRRDPDTAIEDMVETLQGFIQQGKIGGYGLSEVSPTTLRRAHAIHPCRAVQNEYSLWTRLPDLGLIRTCSELGVSFVPFSPLGRGMLTDAPAKRAAMVEPDLRISNPRFQEPNLSDNLAVISKFQNWARDNGMNTPTAALAWVLQRGDHVIPIPGTRTAAHLNQWIGASEVHLSDTQIQEIETLLPIGWAYGDRYSPAQNIGPETYS</sequence>
<reference evidence="4" key="1">
    <citation type="journal article" date="2019" name="Int. J. Syst. Evol. Microbiol.">
        <title>The Global Catalogue of Microorganisms (GCM) 10K type strain sequencing project: providing services to taxonomists for standard genome sequencing and annotation.</title>
        <authorList>
            <consortium name="The Broad Institute Genomics Platform"/>
            <consortium name="The Broad Institute Genome Sequencing Center for Infectious Disease"/>
            <person name="Wu L."/>
            <person name="Ma J."/>
        </authorList>
    </citation>
    <scope>NUCLEOTIDE SEQUENCE [LARGE SCALE GENOMIC DNA]</scope>
    <source>
        <strain evidence="4">NBRC 110140</strain>
    </source>
</reference>
<dbReference type="SUPFAM" id="SSF51430">
    <property type="entry name" value="NAD(P)-linked oxidoreductase"/>
    <property type="match status" value="1"/>
</dbReference>
<evidence type="ECO:0000313" key="3">
    <source>
        <dbReference type="EMBL" id="GLQ34504.1"/>
    </source>
</evidence>